<sequence length="105" mass="11927">MSYYLRTFSFARKKKKRDMEERRATRYVPWMYAGNRLGHVHLVSRLCLPPKDVMPPSSLHLSLTTLLPTPSRTNTNTLHQGTIITPPAHTVAAGAAVHRLIHQGR</sequence>
<protein>
    <submittedName>
        <fullName evidence="1">Uncharacterized protein</fullName>
    </submittedName>
</protein>
<organism evidence="1 2">
    <name type="scientific">Colletotrichum scovillei</name>
    <dbReference type="NCBI Taxonomy" id="1209932"/>
    <lineage>
        <taxon>Eukaryota</taxon>
        <taxon>Fungi</taxon>
        <taxon>Dikarya</taxon>
        <taxon>Ascomycota</taxon>
        <taxon>Pezizomycotina</taxon>
        <taxon>Sordariomycetes</taxon>
        <taxon>Hypocreomycetidae</taxon>
        <taxon>Glomerellales</taxon>
        <taxon>Glomerellaceae</taxon>
        <taxon>Colletotrichum</taxon>
        <taxon>Colletotrichum acutatum species complex</taxon>
    </lineage>
</organism>
<dbReference type="AlphaFoldDB" id="A0A9P7QQ50"/>
<reference evidence="1" key="1">
    <citation type="submission" date="2021-05" db="EMBL/GenBank/DDBJ databases">
        <title>Comparative genomics of three Colletotrichum scovillei strains and genetic complementation revealed genes involved fungal growth and virulence on chili pepper.</title>
        <authorList>
            <person name="Hsieh D.-K."/>
            <person name="Chuang S.-C."/>
            <person name="Chen C.-Y."/>
            <person name="Chao Y.-T."/>
            <person name="Lu M.-Y.J."/>
            <person name="Lee M.-H."/>
            <person name="Shih M.-C."/>
        </authorList>
    </citation>
    <scope>NUCLEOTIDE SEQUENCE</scope>
    <source>
        <strain evidence="1">Coll-153</strain>
    </source>
</reference>
<accession>A0A9P7QQ50</accession>
<proteinExistence type="predicted"/>
<evidence type="ECO:0000313" key="2">
    <source>
        <dbReference type="Proteomes" id="UP000699042"/>
    </source>
</evidence>
<dbReference type="EMBL" id="JAESDN010000024">
    <property type="protein sequence ID" value="KAG7040493.1"/>
    <property type="molecule type" value="Genomic_DNA"/>
</dbReference>
<name>A0A9P7QQ50_9PEZI</name>
<dbReference type="Proteomes" id="UP000699042">
    <property type="component" value="Unassembled WGS sequence"/>
</dbReference>
<keyword evidence="2" id="KW-1185">Reference proteome</keyword>
<gene>
    <name evidence="1" type="ORF">JMJ77_003732</name>
</gene>
<comment type="caution">
    <text evidence="1">The sequence shown here is derived from an EMBL/GenBank/DDBJ whole genome shotgun (WGS) entry which is preliminary data.</text>
</comment>
<evidence type="ECO:0000313" key="1">
    <source>
        <dbReference type="EMBL" id="KAG7040493.1"/>
    </source>
</evidence>